<evidence type="ECO:0000313" key="1">
    <source>
        <dbReference type="EMBL" id="GCD47306.1"/>
    </source>
</evidence>
<name>A0A401WD81_STREY</name>
<dbReference type="RefSeq" id="WP_125057451.1">
    <property type="nucleotide sequence ID" value="NZ_BHZD01000001.1"/>
</dbReference>
<dbReference type="Proteomes" id="UP000286746">
    <property type="component" value="Unassembled WGS sequence"/>
</dbReference>
<keyword evidence="2" id="KW-1185">Reference proteome</keyword>
<evidence type="ECO:0000313" key="2">
    <source>
        <dbReference type="Proteomes" id="UP000286746"/>
    </source>
</evidence>
<proteinExistence type="predicted"/>
<sequence>MKIQDRFLEVLTSDARETFLLALGHRMAIFTRDALAQDAAHGTQHARACNEMSIAVWSQVWATRDAEVAGYPDSDFLPVLLEKADRGDARAFLRHAVESSLLVLESDGATEPGASGS</sequence>
<protein>
    <submittedName>
        <fullName evidence="1">Uncharacterized protein</fullName>
    </submittedName>
</protein>
<dbReference type="AlphaFoldDB" id="A0A401WD81"/>
<gene>
    <name evidence="1" type="ORF">GKJPGBOP_07072</name>
</gene>
<dbReference type="EMBL" id="BHZD01000001">
    <property type="protein sequence ID" value="GCD47306.1"/>
    <property type="molecule type" value="Genomic_DNA"/>
</dbReference>
<comment type="caution">
    <text evidence="1">The sequence shown here is derived from an EMBL/GenBank/DDBJ whole genome shotgun (WGS) entry which is preliminary data.</text>
</comment>
<organism evidence="1 2">
    <name type="scientific">Streptomyces paromomycinus</name>
    <name type="common">Streptomyces rimosus subsp. paromomycinus</name>
    <dbReference type="NCBI Taxonomy" id="92743"/>
    <lineage>
        <taxon>Bacteria</taxon>
        <taxon>Bacillati</taxon>
        <taxon>Actinomycetota</taxon>
        <taxon>Actinomycetes</taxon>
        <taxon>Kitasatosporales</taxon>
        <taxon>Streptomycetaceae</taxon>
        <taxon>Streptomyces</taxon>
    </lineage>
</organism>
<reference evidence="1 2" key="1">
    <citation type="submission" date="2018-11" db="EMBL/GenBank/DDBJ databases">
        <title>Whole genome sequence of Streptomyces paromomycinus NBRC 15454(T).</title>
        <authorList>
            <person name="Komaki H."/>
            <person name="Tamura T."/>
        </authorList>
    </citation>
    <scope>NUCLEOTIDE SEQUENCE [LARGE SCALE GENOMIC DNA]</scope>
    <source>
        <strain evidence="1 2">NBRC 15454</strain>
    </source>
</reference>
<accession>A0A401WD81</accession>